<evidence type="ECO:0000259" key="2">
    <source>
        <dbReference type="PROSITE" id="PS51820"/>
    </source>
</evidence>
<reference evidence="3" key="1">
    <citation type="journal article" date="2014" name="Int. J. Syst. Evol. Microbiol.">
        <title>Complete genome sequence of Corynebacterium casei LMG S-19264T (=DSM 44701T), isolated from a smear-ripened cheese.</title>
        <authorList>
            <consortium name="US DOE Joint Genome Institute (JGI-PGF)"/>
            <person name="Walter F."/>
            <person name="Albersmeier A."/>
            <person name="Kalinowski J."/>
            <person name="Ruckert C."/>
        </authorList>
    </citation>
    <scope>NUCLEOTIDE SEQUENCE</scope>
    <source>
        <strain evidence="3">KCTC 42650</strain>
    </source>
</reference>
<dbReference type="Proteomes" id="UP000626220">
    <property type="component" value="Unassembled WGS sequence"/>
</dbReference>
<evidence type="ECO:0000313" key="3">
    <source>
        <dbReference type="EMBL" id="GHF48594.1"/>
    </source>
</evidence>
<dbReference type="PROSITE" id="PS51820">
    <property type="entry name" value="PA14"/>
    <property type="match status" value="1"/>
</dbReference>
<evidence type="ECO:0000313" key="4">
    <source>
        <dbReference type="Proteomes" id="UP000626220"/>
    </source>
</evidence>
<protein>
    <recommendedName>
        <fullName evidence="2">PA14 domain-containing protein</fullName>
    </recommendedName>
</protein>
<sequence length="187" mass="19756">MSRLAAAVCIIAMIAAPALAAPLKLKPADPQPSPKPGLSVTYAYPEEVKSLSEAANALKAAPEGGTPLSGLDYADTSEGAKTLTSKRAMHVAARIRGFVRFDAAGIYDIEFLTNDGIDARVGGQQVGLFDGRQSCDGTTVVQVEVPSAGWYPLNILYFQRLGTACLHMKMGPTGGKRNWMPNSAFGR</sequence>
<comment type="caution">
    <text evidence="3">The sequence shown here is derived from an EMBL/GenBank/DDBJ whole genome shotgun (WGS) entry which is preliminary data.</text>
</comment>
<name>A0A8J3M7U5_9RHOB</name>
<dbReference type="EMBL" id="BNCJ01000004">
    <property type="protein sequence ID" value="GHF48594.1"/>
    <property type="molecule type" value="Genomic_DNA"/>
</dbReference>
<feature type="chain" id="PRO_5035144589" description="PA14 domain-containing protein" evidence="1">
    <location>
        <begin position="21"/>
        <end position="187"/>
    </location>
</feature>
<gene>
    <name evidence="3" type="ORF">GCM10017056_20180</name>
</gene>
<accession>A0A8J3M7U5</accession>
<organism evidence="3 4">
    <name type="scientific">Seohaeicola zhoushanensis</name>
    <dbReference type="NCBI Taxonomy" id="1569283"/>
    <lineage>
        <taxon>Bacteria</taxon>
        <taxon>Pseudomonadati</taxon>
        <taxon>Pseudomonadota</taxon>
        <taxon>Alphaproteobacteria</taxon>
        <taxon>Rhodobacterales</taxon>
        <taxon>Roseobacteraceae</taxon>
        <taxon>Seohaeicola</taxon>
    </lineage>
</organism>
<keyword evidence="4" id="KW-1185">Reference proteome</keyword>
<proteinExistence type="predicted"/>
<feature type="domain" description="PA14" evidence="2">
    <location>
        <begin position="33"/>
        <end position="187"/>
    </location>
</feature>
<feature type="signal peptide" evidence="1">
    <location>
        <begin position="1"/>
        <end position="20"/>
    </location>
</feature>
<dbReference type="InterPro" id="IPR037524">
    <property type="entry name" value="PA14/GLEYA"/>
</dbReference>
<keyword evidence="1" id="KW-0732">Signal</keyword>
<evidence type="ECO:0000256" key="1">
    <source>
        <dbReference type="SAM" id="SignalP"/>
    </source>
</evidence>
<dbReference type="AlphaFoldDB" id="A0A8J3M7U5"/>
<reference evidence="3" key="2">
    <citation type="submission" date="2020-09" db="EMBL/GenBank/DDBJ databases">
        <authorList>
            <person name="Sun Q."/>
            <person name="Kim S."/>
        </authorList>
    </citation>
    <scope>NUCLEOTIDE SEQUENCE</scope>
    <source>
        <strain evidence="3">KCTC 42650</strain>
    </source>
</reference>
<dbReference type="RefSeq" id="WP_189679955.1">
    <property type="nucleotide sequence ID" value="NZ_BNCJ01000004.1"/>
</dbReference>